<dbReference type="RefSeq" id="WP_345045486.1">
    <property type="nucleotide sequence ID" value="NZ_BAABBA010000042.1"/>
</dbReference>
<comment type="caution">
    <text evidence="6">The sequence shown here is derived from an EMBL/GenBank/DDBJ whole genome shotgun (WGS) entry which is preliminary data.</text>
</comment>
<keyword evidence="7" id="KW-1185">Reference proteome</keyword>
<reference evidence="7" key="1">
    <citation type="journal article" date="2019" name="Int. J. Syst. Evol. Microbiol.">
        <title>The Global Catalogue of Microorganisms (GCM) 10K type strain sequencing project: providing services to taxonomists for standard genome sequencing and annotation.</title>
        <authorList>
            <consortium name="The Broad Institute Genomics Platform"/>
            <consortium name="The Broad Institute Genome Sequencing Center for Infectious Disease"/>
            <person name="Wu L."/>
            <person name="Ma J."/>
        </authorList>
    </citation>
    <scope>NUCLEOTIDE SEQUENCE [LARGE SCALE GENOMIC DNA]</scope>
    <source>
        <strain evidence="7">JCM 17459</strain>
    </source>
</reference>
<gene>
    <name evidence="6" type="ORF">GCM10022262_41340</name>
</gene>
<dbReference type="PROSITE" id="PS51078">
    <property type="entry name" value="ICLR_ED"/>
    <property type="match status" value="1"/>
</dbReference>
<evidence type="ECO:0000313" key="6">
    <source>
        <dbReference type="EMBL" id="GAA3513180.1"/>
    </source>
</evidence>
<evidence type="ECO:0000256" key="1">
    <source>
        <dbReference type="ARBA" id="ARBA00023015"/>
    </source>
</evidence>
<dbReference type="InterPro" id="IPR014757">
    <property type="entry name" value="Tscrpt_reg_IclR_C"/>
</dbReference>
<feature type="domain" description="IclR-ED" evidence="5">
    <location>
        <begin position="82"/>
        <end position="264"/>
    </location>
</feature>
<dbReference type="Gene3D" id="3.30.450.40">
    <property type="match status" value="1"/>
</dbReference>
<dbReference type="PROSITE" id="PS51077">
    <property type="entry name" value="HTH_ICLR"/>
    <property type="match status" value="1"/>
</dbReference>
<dbReference type="Pfam" id="PF09339">
    <property type="entry name" value="HTH_IclR"/>
    <property type="match status" value="1"/>
</dbReference>
<dbReference type="NCBIfam" id="TIGR02431">
    <property type="entry name" value="pcaR_pcaU"/>
    <property type="match status" value="1"/>
</dbReference>
<dbReference type="SMART" id="SM00346">
    <property type="entry name" value="HTH_ICLR"/>
    <property type="match status" value="1"/>
</dbReference>
<dbReference type="SUPFAM" id="SSF55781">
    <property type="entry name" value="GAF domain-like"/>
    <property type="match status" value="1"/>
</dbReference>
<dbReference type="PANTHER" id="PTHR30136:SF34">
    <property type="entry name" value="TRANSCRIPTIONAL REGULATOR"/>
    <property type="match status" value="1"/>
</dbReference>
<organism evidence="6 7">
    <name type="scientific">Georgenia daeguensis</name>
    <dbReference type="NCBI Taxonomy" id="908355"/>
    <lineage>
        <taxon>Bacteria</taxon>
        <taxon>Bacillati</taxon>
        <taxon>Actinomycetota</taxon>
        <taxon>Actinomycetes</taxon>
        <taxon>Micrococcales</taxon>
        <taxon>Bogoriellaceae</taxon>
        <taxon>Georgenia</taxon>
    </lineage>
</organism>
<evidence type="ECO:0000259" key="4">
    <source>
        <dbReference type="PROSITE" id="PS51077"/>
    </source>
</evidence>
<dbReference type="InterPro" id="IPR036388">
    <property type="entry name" value="WH-like_DNA-bd_sf"/>
</dbReference>
<dbReference type="PANTHER" id="PTHR30136">
    <property type="entry name" value="HELIX-TURN-HELIX TRANSCRIPTIONAL REGULATOR, ICLR FAMILY"/>
    <property type="match status" value="1"/>
</dbReference>
<dbReference type="Proteomes" id="UP001499841">
    <property type="component" value="Unassembled WGS sequence"/>
</dbReference>
<feature type="domain" description="HTH iclR-type" evidence="4">
    <location>
        <begin position="21"/>
        <end position="81"/>
    </location>
</feature>
<accession>A0ABP6UQ64</accession>
<name>A0ABP6UQ64_9MICO</name>
<evidence type="ECO:0000256" key="3">
    <source>
        <dbReference type="ARBA" id="ARBA00023163"/>
    </source>
</evidence>
<keyword evidence="1" id="KW-0805">Transcription regulation</keyword>
<dbReference type="Pfam" id="PF01614">
    <property type="entry name" value="IclR_C"/>
    <property type="match status" value="1"/>
</dbReference>
<protein>
    <submittedName>
        <fullName evidence="6">IclR family transcriptional regulator C-terminal domain-containing protein</fullName>
    </submittedName>
</protein>
<dbReference type="InterPro" id="IPR036390">
    <property type="entry name" value="WH_DNA-bd_sf"/>
</dbReference>
<keyword evidence="2" id="KW-0238">DNA-binding</keyword>
<evidence type="ECO:0000313" key="7">
    <source>
        <dbReference type="Proteomes" id="UP001499841"/>
    </source>
</evidence>
<dbReference type="InterPro" id="IPR012794">
    <property type="entry name" value="PcaR_PcaU"/>
</dbReference>
<dbReference type="InterPro" id="IPR005471">
    <property type="entry name" value="Tscrpt_reg_IclR_N"/>
</dbReference>
<evidence type="ECO:0000256" key="2">
    <source>
        <dbReference type="ARBA" id="ARBA00023125"/>
    </source>
</evidence>
<evidence type="ECO:0000259" key="5">
    <source>
        <dbReference type="PROSITE" id="PS51078"/>
    </source>
</evidence>
<dbReference type="SUPFAM" id="SSF46785">
    <property type="entry name" value="Winged helix' DNA-binding domain"/>
    <property type="match status" value="1"/>
</dbReference>
<dbReference type="InterPro" id="IPR029016">
    <property type="entry name" value="GAF-like_dom_sf"/>
</dbReference>
<dbReference type="InterPro" id="IPR050707">
    <property type="entry name" value="HTH_MetabolicPath_Reg"/>
</dbReference>
<dbReference type="Gene3D" id="1.10.10.10">
    <property type="entry name" value="Winged helix-like DNA-binding domain superfamily/Winged helix DNA-binding domain"/>
    <property type="match status" value="1"/>
</dbReference>
<proteinExistence type="predicted"/>
<keyword evidence="3" id="KW-0804">Transcription</keyword>
<sequence length="266" mass="28580">MSNVEGAVVSHQEPERSSGYVQSLDRGLAVIRAFDAEHPRLTLSDVARRTGLTRAAARRFLHTLVDLGYVAADGRLFALRPRVLELGYAYLSSLGLPEIARPHLERLATAVGESASASVLDGSDITYVARVASRRIMSVDLGVGTRLPAYATSMGRVLLAGLPEDEVDAHLGDLAALTRYTITDRDQLFAELARVREQGWSIVDEELEEGLRSLAAPVRDRTGRVVAAVNVSTAARRGSATTMLAETLPHLLAAADAITSDLVANR</sequence>
<dbReference type="EMBL" id="BAABBA010000042">
    <property type="protein sequence ID" value="GAA3513180.1"/>
    <property type="molecule type" value="Genomic_DNA"/>
</dbReference>